<dbReference type="EMBL" id="JADLRE010000010">
    <property type="protein sequence ID" value="MBF6226315.1"/>
    <property type="molecule type" value="Genomic_DNA"/>
</dbReference>
<accession>A0ABS0C7G4</accession>
<evidence type="ECO:0000313" key="2">
    <source>
        <dbReference type="Proteomes" id="UP000807309"/>
    </source>
</evidence>
<organism evidence="1 2">
    <name type="scientific">Nocardia abscessus</name>
    <dbReference type="NCBI Taxonomy" id="120957"/>
    <lineage>
        <taxon>Bacteria</taxon>
        <taxon>Bacillati</taxon>
        <taxon>Actinomycetota</taxon>
        <taxon>Actinomycetes</taxon>
        <taxon>Mycobacteriales</taxon>
        <taxon>Nocardiaceae</taxon>
        <taxon>Nocardia</taxon>
    </lineage>
</organism>
<evidence type="ECO:0000313" key="1">
    <source>
        <dbReference type="EMBL" id="MBF6226315.1"/>
    </source>
</evidence>
<reference evidence="1 2" key="1">
    <citation type="submission" date="2020-10" db="EMBL/GenBank/DDBJ databases">
        <title>Identification of Nocardia species via Next-generation sequencing and recognition of intraspecies genetic diversity.</title>
        <authorList>
            <person name="Li P."/>
            <person name="Li P."/>
            <person name="Lu B."/>
        </authorList>
    </citation>
    <scope>NUCLEOTIDE SEQUENCE [LARGE SCALE GENOMIC DNA]</scope>
    <source>
        <strain evidence="1 2">N-11</strain>
    </source>
</reference>
<protein>
    <submittedName>
        <fullName evidence="1">Uncharacterized protein</fullName>
    </submittedName>
</protein>
<comment type="caution">
    <text evidence="1">The sequence shown here is derived from an EMBL/GenBank/DDBJ whole genome shotgun (WGS) entry which is preliminary data.</text>
</comment>
<proteinExistence type="predicted"/>
<sequence length="65" mass="7320">MAPEQSGGRIEDLLWPDPVRRQEKPTGIEYQKVLNTKRSNSTLPGKIIFTGNFSLIFCTARSARV</sequence>
<gene>
    <name evidence="1" type="ORF">IU470_14540</name>
</gene>
<dbReference type="Proteomes" id="UP000807309">
    <property type="component" value="Unassembled WGS sequence"/>
</dbReference>
<keyword evidence="2" id="KW-1185">Reference proteome</keyword>
<name>A0ABS0C7G4_9NOCA</name>